<evidence type="ECO:0000256" key="5">
    <source>
        <dbReference type="ARBA" id="ARBA00022989"/>
    </source>
</evidence>
<dbReference type="SUPFAM" id="SSF63712">
    <property type="entry name" value="Nicotinic receptor ligand binding domain-like"/>
    <property type="match status" value="1"/>
</dbReference>
<keyword evidence="22" id="KW-1185">Reference proteome</keyword>
<evidence type="ECO:0000256" key="18">
    <source>
        <dbReference type="RuleBase" id="RU000687"/>
    </source>
</evidence>
<evidence type="ECO:0000256" key="8">
    <source>
        <dbReference type="ARBA" id="ARBA00023136"/>
    </source>
</evidence>
<dbReference type="PANTHER" id="PTHR18945">
    <property type="entry name" value="NEUROTRANSMITTER GATED ION CHANNEL"/>
    <property type="match status" value="1"/>
</dbReference>
<dbReference type="InterPro" id="IPR036719">
    <property type="entry name" value="Neuro-gated_channel_TM_sf"/>
</dbReference>
<keyword evidence="8 18" id="KW-0472">Membrane</keyword>
<dbReference type="Gene3D" id="1.20.58.390">
    <property type="entry name" value="Neurotransmitter-gated ion-channel transmembrane domain"/>
    <property type="match status" value="1"/>
</dbReference>
<reference evidence="21" key="1">
    <citation type="submission" date="2025-08" db="UniProtKB">
        <authorList>
            <consortium name="Ensembl"/>
        </authorList>
    </citation>
    <scope>IDENTIFICATION</scope>
</reference>
<evidence type="ECO:0000256" key="12">
    <source>
        <dbReference type="ARBA" id="ARBA00023303"/>
    </source>
</evidence>
<dbReference type="PRINTS" id="PR00252">
    <property type="entry name" value="NRIONCHANNEL"/>
</dbReference>
<evidence type="ECO:0000259" key="20">
    <source>
        <dbReference type="Pfam" id="PF02932"/>
    </source>
</evidence>
<comment type="catalytic activity">
    <reaction evidence="15">
        <text>Na(+)(in) = Na(+)(out)</text>
        <dbReference type="Rhea" id="RHEA:34963"/>
        <dbReference type="ChEBI" id="CHEBI:29101"/>
    </reaction>
</comment>
<keyword evidence="9" id="KW-0675">Receptor</keyword>
<feature type="domain" description="Neurotransmitter-gated ion-channel transmembrane" evidence="20">
    <location>
        <begin position="242"/>
        <end position="338"/>
    </location>
</feature>
<evidence type="ECO:0000256" key="15">
    <source>
        <dbReference type="ARBA" id="ARBA00036239"/>
    </source>
</evidence>
<dbReference type="InterPro" id="IPR006202">
    <property type="entry name" value="Neur_chan_lig-bd"/>
</dbReference>
<evidence type="ECO:0000256" key="17">
    <source>
        <dbReference type="ARBA" id="ARBA00037540"/>
    </source>
</evidence>
<evidence type="ECO:0000256" key="2">
    <source>
        <dbReference type="ARBA" id="ARBA00022475"/>
    </source>
</evidence>
<dbReference type="GO" id="GO:0005230">
    <property type="term" value="F:extracellular ligand-gated monoatomic ion channel activity"/>
    <property type="evidence" value="ECO:0007669"/>
    <property type="project" value="InterPro"/>
</dbReference>
<dbReference type="GO" id="GO:0045211">
    <property type="term" value="C:postsynaptic membrane"/>
    <property type="evidence" value="ECO:0007669"/>
    <property type="project" value="UniProtKB-SubCell"/>
</dbReference>
<evidence type="ECO:0000256" key="10">
    <source>
        <dbReference type="ARBA" id="ARBA00023257"/>
    </source>
</evidence>
<dbReference type="InterPro" id="IPR036734">
    <property type="entry name" value="Neur_chan_lig-bd_sf"/>
</dbReference>
<keyword evidence="12 18" id="KW-0407">Ion channel</keyword>
<evidence type="ECO:0000256" key="1">
    <source>
        <dbReference type="ARBA" id="ARBA00022448"/>
    </source>
</evidence>
<dbReference type="PROSITE" id="PS00236">
    <property type="entry name" value="NEUROTR_ION_CHANNEL"/>
    <property type="match status" value="1"/>
</dbReference>
<evidence type="ECO:0000256" key="9">
    <source>
        <dbReference type="ARBA" id="ARBA00023170"/>
    </source>
</evidence>
<keyword evidence="11" id="KW-1071">Ligand-gated ion channel</keyword>
<evidence type="ECO:0000256" key="7">
    <source>
        <dbReference type="ARBA" id="ARBA00023065"/>
    </source>
</evidence>
<evidence type="ECO:0000313" key="22">
    <source>
        <dbReference type="Proteomes" id="UP000694546"/>
    </source>
</evidence>
<dbReference type="GeneTree" id="ENSGT00940000163471"/>
<reference evidence="21" key="2">
    <citation type="submission" date="2025-09" db="UniProtKB">
        <authorList>
            <consortium name="Ensembl"/>
        </authorList>
    </citation>
    <scope>IDENTIFICATION</scope>
</reference>
<dbReference type="CDD" id="cd19063">
    <property type="entry name" value="LGIC_TM_5-HT3"/>
    <property type="match status" value="1"/>
</dbReference>
<comment type="caution">
    <text evidence="18">Lacks conserved residue(s) required for the propagation of feature annotation.</text>
</comment>
<evidence type="ECO:0000256" key="11">
    <source>
        <dbReference type="ARBA" id="ARBA00023286"/>
    </source>
</evidence>
<keyword evidence="2" id="KW-1003">Cell membrane</keyword>
<dbReference type="AlphaFoldDB" id="A0A8C5CUY8"/>
<evidence type="ECO:0000256" key="14">
    <source>
        <dbReference type="ARBA" id="ARBA00034430"/>
    </source>
</evidence>
<evidence type="ECO:0000256" key="4">
    <source>
        <dbReference type="ARBA" id="ARBA00022729"/>
    </source>
</evidence>
<dbReference type="InterPro" id="IPR018000">
    <property type="entry name" value="Neurotransmitter_ion_chnl_CS"/>
</dbReference>
<keyword evidence="10" id="KW-0628">Postsynaptic cell membrane</keyword>
<dbReference type="Pfam" id="PF02932">
    <property type="entry name" value="Neur_chan_memb"/>
    <property type="match status" value="1"/>
</dbReference>
<dbReference type="InterPro" id="IPR006201">
    <property type="entry name" value="Neur_channel"/>
</dbReference>
<comment type="function">
    <text evidence="17">Forms serotonin (5-hydroxytryptamine/5-HT3)-activated cation-selective channel complexes, which when activated cause fast, depolarizing responses in neurons.</text>
</comment>
<comment type="catalytic activity">
    <reaction evidence="16">
        <text>Ca(2+)(in) = Ca(2+)(out)</text>
        <dbReference type="Rhea" id="RHEA:29671"/>
        <dbReference type="ChEBI" id="CHEBI:29108"/>
    </reaction>
</comment>
<evidence type="ECO:0000256" key="6">
    <source>
        <dbReference type="ARBA" id="ARBA00023018"/>
    </source>
</evidence>
<keyword evidence="3 18" id="KW-0812">Transmembrane</keyword>
<evidence type="ECO:0000256" key="3">
    <source>
        <dbReference type="ARBA" id="ARBA00022692"/>
    </source>
</evidence>
<keyword evidence="1 18" id="KW-0813">Transport</keyword>
<proteinExistence type="inferred from homology"/>
<dbReference type="SUPFAM" id="SSF90112">
    <property type="entry name" value="Neurotransmitter-gated ion-channel transmembrane pore"/>
    <property type="match status" value="1"/>
</dbReference>
<evidence type="ECO:0000256" key="16">
    <source>
        <dbReference type="ARBA" id="ARBA00036634"/>
    </source>
</evidence>
<evidence type="ECO:0000313" key="21">
    <source>
        <dbReference type="Ensembl" id="ENSGMOP00000066017.1"/>
    </source>
</evidence>
<evidence type="ECO:0000256" key="13">
    <source>
        <dbReference type="ARBA" id="ARBA00034104"/>
    </source>
</evidence>
<keyword evidence="5 18" id="KW-1133">Transmembrane helix</keyword>
<dbReference type="Proteomes" id="UP000694546">
    <property type="component" value="Chromosome 18"/>
</dbReference>
<comment type="similarity">
    <text evidence="18">Belongs to the ligand-gated ion channel (TC 1.A.9) family.</text>
</comment>
<evidence type="ECO:0000259" key="19">
    <source>
        <dbReference type="Pfam" id="PF02931"/>
    </source>
</evidence>
<accession>A0A8C5CUY8</accession>
<dbReference type="Gene3D" id="2.70.170.10">
    <property type="entry name" value="Neurotransmitter-gated ion-channel ligand-binding domain"/>
    <property type="match status" value="1"/>
</dbReference>
<dbReference type="InterPro" id="IPR038050">
    <property type="entry name" value="Neuro_actylchol_rec"/>
</dbReference>
<name>A0A8C5CUY8_GADMO</name>
<dbReference type="InterPro" id="IPR006029">
    <property type="entry name" value="Neurotrans-gated_channel_TM"/>
</dbReference>
<comment type="catalytic activity">
    <reaction evidence="14">
        <text>K(+)(in) = K(+)(out)</text>
        <dbReference type="Rhea" id="RHEA:29463"/>
        <dbReference type="ChEBI" id="CHEBI:29103"/>
    </reaction>
</comment>
<protein>
    <submittedName>
        <fullName evidence="21">Si:dkey-49c17.4</fullName>
    </submittedName>
</protein>
<feature type="transmembrane region" description="Helical" evidence="18">
    <location>
        <begin position="270"/>
        <end position="291"/>
    </location>
</feature>
<dbReference type="GO" id="GO:0004888">
    <property type="term" value="F:transmembrane signaling receptor activity"/>
    <property type="evidence" value="ECO:0007669"/>
    <property type="project" value="InterPro"/>
</dbReference>
<comment type="subcellular location">
    <subcellularLocation>
        <location evidence="13">Postsynaptic cell membrane</location>
        <topology evidence="13">Multi-pass membrane protein</topology>
    </subcellularLocation>
</comment>
<organism evidence="21 22">
    <name type="scientific">Gadus morhua</name>
    <name type="common">Atlantic cod</name>
    <dbReference type="NCBI Taxonomy" id="8049"/>
    <lineage>
        <taxon>Eukaryota</taxon>
        <taxon>Metazoa</taxon>
        <taxon>Chordata</taxon>
        <taxon>Craniata</taxon>
        <taxon>Vertebrata</taxon>
        <taxon>Euteleostomi</taxon>
        <taxon>Actinopterygii</taxon>
        <taxon>Neopterygii</taxon>
        <taxon>Teleostei</taxon>
        <taxon>Neoteleostei</taxon>
        <taxon>Acanthomorphata</taxon>
        <taxon>Zeiogadaria</taxon>
        <taxon>Gadariae</taxon>
        <taxon>Gadiformes</taxon>
        <taxon>Gadoidei</taxon>
        <taxon>Gadidae</taxon>
        <taxon>Gadus</taxon>
    </lineage>
</organism>
<dbReference type="InterPro" id="IPR049944">
    <property type="entry name" value="LGIC_TM_5-HT3"/>
</dbReference>
<feature type="domain" description="Neurotransmitter-gated ion-channel ligand-binding" evidence="19">
    <location>
        <begin position="77"/>
        <end position="234"/>
    </location>
</feature>
<keyword evidence="7 18" id="KW-0406">Ion transport</keyword>
<dbReference type="Ensembl" id="ENSGMOT00000064163.1">
    <property type="protein sequence ID" value="ENSGMOP00000066017.1"/>
    <property type="gene ID" value="ENSGMOG00000034202.1"/>
</dbReference>
<keyword evidence="6" id="KW-0770">Synapse</keyword>
<keyword evidence="4" id="KW-0732">Signal</keyword>
<dbReference type="OMA" id="LERIWFP"/>
<feature type="transmembrane region" description="Helical" evidence="18">
    <location>
        <begin position="297"/>
        <end position="319"/>
    </location>
</feature>
<feature type="transmembrane region" description="Helical" evidence="18">
    <location>
        <begin position="235"/>
        <end position="258"/>
    </location>
</feature>
<sequence>MIPFCLFSDRTRKPRPSLLSSGFKWCVSFCKTMKIKDHPHHPHHEDDEDDDDDDEEEDDLSHGCFHCINNMTLLHMAHPLQTWNDERISWDPAQFCGISQVSIPKAFLWKPDIFIFEMTQRDEALHNPYLLMTHEGRVYMEADLKVVITCRMDVHKFPFDTQSCNITITSVVHRVNELRLFPSSNSSRVTQFSRQLMQTQGEWEFLSLAVTNGTFDMDGYWDQIVYTISMKRRPLLHVINFLLPVLFFLCLDLSSFLISDHRGDKLGFKVTVLLAISVLLLILNEILPSMSNRTPLIATYCIVIFAMMLLSLLETVLVTHLMEKDSRIMLEEAEQKWTRDSDSCHNTCSTLNESSFQDLSKPSLQPAQAFTTLYC</sequence>
<dbReference type="Pfam" id="PF02931">
    <property type="entry name" value="Neur_chan_LBD"/>
    <property type="match status" value="1"/>
</dbReference>